<keyword evidence="5" id="KW-0804">Transcription</keyword>
<dbReference type="PANTHER" id="PTHR11849">
    <property type="entry name" value="ETS"/>
    <property type="match status" value="1"/>
</dbReference>
<evidence type="ECO:0000256" key="4">
    <source>
        <dbReference type="ARBA" id="ARBA00023125"/>
    </source>
</evidence>
<feature type="domain" description="ETS" evidence="12">
    <location>
        <begin position="202"/>
        <end position="292"/>
    </location>
</feature>
<evidence type="ECO:0000256" key="9">
    <source>
        <dbReference type="ARBA" id="ARBA00074964"/>
    </source>
</evidence>
<keyword evidence="6 10" id="KW-0539">Nucleus</keyword>
<accession>A0AA47NVD2</accession>
<evidence type="ECO:0000256" key="11">
    <source>
        <dbReference type="SAM" id="MobiDB-lite"/>
    </source>
</evidence>
<name>A0AA47NVD2_MERPO</name>
<dbReference type="FunFam" id="1.10.10.10:FF:000335">
    <property type="entry name" value="Spi-C transcription factor"/>
    <property type="match status" value="1"/>
</dbReference>
<evidence type="ECO:0000313" key="14">
    <source>
        <dbReference type="Proteomes" id="UP001174136"/>
    </source>
</evidence>
<dbReference type="PROSITE" id="PS50061">
    <property type="entry name" value="ETS_DOMAIN_3"/>
    <property type="match status" value="1"/>
</dbReference>
<evidence type="ECO:0000256" key="10">
    <source>
        <dbReference type="RuleBase" id="RU004019"/>
    </source>
</evidence>
<dbReference type="PROSITE" id="PS00346">
    <property type="entry name" value="ETS_DOMAIN_2"/>
    <property type="match status" value="1"/>
</dbReference>
<proteinExistence type="inferred from homology"/>
<comment type="function">
    <text evidence="7">Controls the development of red pulp macrophages required for red blood cells recycling and iron homeostasis. Transcription factor that binds to the PU-box, a purine-rich DNA sequence (5'-GAGGA[AT]-3') that can act as a lymphoid-specific enhancer. Regulates VCAM1 gene expression.</text>
</comment>
<dbReference type="PRINTS" id="PR00454">
    <property type="entry name" value="ETSDOMAIN"/>
</dbReference>
<feature type="compositionally biased region" description="Basic and acidic residues" evidence="11">
    <location>
        <begin position="173"/>
        <end position="185"/>
    </location>
</feature>
<dbReference type="InterPro" id="IPR036388">
    <property type="entry name" value="WH-like_DNA-bd_sf"/>
</dbReference>
<dbReference type="GO" id="GO:0000981">
    <property type="term" value="F:DNA-binding transcription factor activity, RNA polymerase II-specific"/>
    <property type="evidence" value="ECO:0007669"/>
    <property type="project" value="TreeGrafter"/>
</dbReference>
<gene>
    <name evidence="13" type="primary">Spic</name>
    <name evidence="13" type="ORF">N1851_026268</name>
</gene>
<evidence type="ECO:0000256" key="2">
    <source>
        <dbReference type="ARBA" id="ARBA00005562"/>
    </source>
</evidence>
<evidence type="ECO:0000256" key="6">
    <source>
        <dbReference type="ARBA" id="ARBA00023242"/>
    </source>
</evidence>
<comment type="subunit">
    <text evidence="8">Binds DNA as a monomer.</text>
</comment>
<dbReference type="InterPro" id="IPR036390">
    <property type="entry name" value="WH_DNA-bd_sf"/>
</dbReference>
<evidence type="ECO:0000313" key="13">
    <source>
        <dbReference type="EMBL" id="KAK0137527.1"/>
    </source>
</evidence>
<evidence type="ECO:0000256" key="7">
    <source>
        <dbReference type="ARBA" id="ARBA00055710"/>
    </source>
</evidence>
<dbReference type="Pfam" id="PF00178">
    <property type="entry name" value="Ets"/>
    <property type="match status" value="1"/>
</dbReference>
<keyword evidence="3" id="KW-0805">Transcription regulation</keyword>
<comment type="caution">
    <text evidence="13">The sequence shown here is derived from an EMBL/GenBank/DDBJ whole genome shotgun (WGS) entry which is preliminary data.</text>
</comment>
<dbReference type="SUPFAM" id="SSF46785">
    <property type="entry name" value="Winged helix' DNA-binding domain"/>
    <property type="match status" value="1"/>
</dbReference>
<dbReference type="GO" id="GO:0043565">
    <property type="term" value="F:sequence-specific DNA binding"/>
    <property type="evidence" value="ECO:0007669"/>
    <property type="project" value="InterPro"/>
</dbReference>
<comment type="subcellular location">
    <subcellularLocation>
        <location evidence="1 10">Nucleus</location>
    </subcellularLocation>
</comment>
<sequence>MATTATEQQQAQNKVSQFGHFGGRVVKYCRSKRRRGAGLAGWLSPCEGAGCGQRCRTPPPAAAAAAAAGVVVGRENQSDLEVIMDFLEEYYRQNRDHSWGNLDDVCWTTSVSVDDPSRDHHHQHLTCSPEPLSAKPVPLQPTQDASGLKSGASTLNPNRSPAAGLPDPWVYSKRSDPDPDPRNDDISASPASSNHPLAGRKTRLFHFLFEMLEDPSMAHCVSWVPAAAAAAADGAGVFRFSSGNKDQVAALWGQRKGNKRPMTYQKMSRALRNYARSGEIFKVKKKLTYQFGTETLRSLKQCRQGRH</sequence>
<dbReference type="Gene3D" id="1.10.10.10">
    <property type="entry name" value="Winged helix-like DNA-binding domain superfamily/Winged helix DNA-binding domain"/>
    <property type="match status" value="1"/>
</dbReference>
<evidence type="ECO:0000256" key="3">
    <source>
        <dbReference type="ARBA" id="ARBA00023015"/>
    </source>
</evidence>
<evidence type="ECO:0000256" key="1">
    <source>
        <dbReference type="ARBA" id="ARBA00004123"/>
    </source>
</evidence>
<keyword evidence="14" id="KW-1185">Reference proteome</keyword>
<organism evidence="13 14">
    <name type="scientific">Merluccius polli</name>
    <name type="common">Benguela hake</name>
    <name type="synonym">Merluccius cadenati</name>
    <dbReference type="NCBI Taxonomy" id="89951"/>
    <lineage>
        <taxon>Eukaryota</taxon>
        <taxon>Metazoa</taxon>
        <taxon>Chordata</taxon>
        <taxon>Craniata</taxon>
        <taxon>Vertebrata</taxon>
        <taxon>Euteleostomi</taxon>
        <taxon>Actinopterygii</taxon>
        <taxon>Neopterygii</taxon>
        <taxon>Teleostei</taxon>
        <taxon>Neoteleostei</taxon>
        <taxon>Acanthomorphata</taxon>
        <taxon>Zeiogadaria</taxon>
        <taxon>Gadariae</taxon>
        <taxon>Gadiformes</taxon>
        <taxon>Gadoidei</taxon>
        <taxon>Merlucciidae</taxon>
        <taxon>Merluccius</taxon>
    </lineage>
</organism>
<keyword evidence="4 10" id="KW-0238">DNA-binding</keyword>
<dbReference type="PANTHER" id="PTHR11849:SF276">
    <property type="entry name" value="TRANSCRIPTION FACTOR SPI-C-LIKE"/>
    <property type="match status" value="1"/>
</dbReference>
<protein>
    <recommendedName>
        <fullName evidence="9">Transcription factor Spi-C</fullName>
    </recommendedName>
</protein>
<dbReference type="InterPro" id="IPR046328">
    <property type="entry name" value="ETS_fam"/>
</dbReference>
<feature type="region of interest" description="Disordered" evidence="11">
    <location>
        <begin position="115"/>
        <end position="197"/>
    </location>
</feature>
<dbReference type="InterPro" id="IPR000418">
    <property type="entry name" value="Ets_dom"/>
</dbReference>
<dbReference type="AlphaFoldDB" id="A0AA47NVD2"/>
<comment type="similarity">
    <text evidence="2 10">Belongs to the ETS family.</text>
</comment>
<evidence type="ECO:0000259" key="12">
    <source>
        <dbReference type="PROSITE" id="PS50061"/>
    </source>
</evidence>
<feature type="compositionally biased region" description="Polar residues" evidence="11">
    <location>
        <begin position="140"/>
        <end position="159"/>
    </location>
</feature>
<dbReference type="GO" id="GO:0005634">
    <property type="term" value="C:nucleus"/>
    <property type="evidence" value="ECO:0007669"/>
    <property type="project" value="UniProtKB-SubCell"/>
</dbReference>
<evidence type="ECO:0000256" key="5">
    <source>
        <dbReference type="ARBA" id="ARBA00023163"/>
    </source>
</evidence>
<reference evidence="13" key="1">
    <citation type="journal article" date="2023" name="Front. Mar. Sci.">
        <title>A new Merluccius polli reference genome to investigate the effects of global change in West African waters.</title>
        <authorList>
            <person name="Mateo J.L."/>
            <person name="Blanco-Fernandez C."/>
            <person name="Garcia-Vazquez E."/>
            <person name="Machado-Schiaffino G."/>
        </authorList>
    </citation>
    <scope>NUCLEOTIDE SEQUENCE</scope>
    <source>
        <strain evidence="13">C29</strain>
        <tissue evidence="13">Fin</tissue>
    </source>
</reference>
<dbReference type="GO" id="GO:0030154">
    <property type="term" value="P:cell differentiation"/>
    <property type="evidence" value="ECO:0007669"/>
    <property type="project" value="TreeGrafter"/>
</dbReference>
<evidence type="ECO:0000256" key="8">
    <source>
        <dbReference type="ARBA" id="ARBA00063209"/>
    </source>
</evidence>
<dbReference type="EMBL" id="JAOPHQ010004870">
    <property type="protein sequence ID" value="KAK0137527.1"/>
    <property type="molecule type" value="Genomic_DNA"/>
</dbReference>
<dbReference type="SMART" id="SM00413">
    <property type="entry name" value="ETS"/>
    <property type="match status" value="1"/>
</dbReference>
<dbReference type="Proteomes" id="UP001174136">
    <property type="component" value="Unassembled WGS sequence"/>
</dbReference>